<keyword evidence="3" id="KW-0560">Oxidoreductase</keyword>
<dbReference type="STRING" id="469371.Tbis_1454"/>
<dbReference type="HOGENOM" id="CLU_000288_47_3_11"/>
<dbReference type="CDD" id="cd02972">
    <property type="entry name" value="DsbA_family"/>
    <property type="match status" value="1"/>
</dbReference>
<dbReference type="Pfam" id="PF13462">
    <property type="entry name" value="Thioredoxin_4"/>
    <property type="match status" value="1"/>
</dbReference>
<comment type="similarity">
    <text evidence="1">Belongs to the thioredoxin family. DsbA subfamily.</text>
</comment>
<dbReference type="Gene3D" id="3.40.30.10">
    <property type="entry name" value="Glutaredoxin"/>
    <property type="match status" value="1"/>
</dbReference>
<dbReference type="GO" id="GO:0016491">
    <property type="term" value="F:oxidoreductase activity"/>
    <property type="evidence" value="ECO:0007669"/>
    <property type="project" value="UniProtKB-KW"/>
</dbReference>
<name>D6YA29_THEBD</name>
<keyword evidence="6" id="KW-0812">Transmembrane</keyword>
<dbReference type="PANTHER" id="PTHR13887:SF14">
    <property type="entry name" value="DISULFIDE BOND FORMATION PROTEIN D"/>
    <property type="match status" value="1"/>
</dbReference>
<dbReference type="AlphaFoldDB" id="D6YA29"/>
<keyword evidence="6" id="KW-1133">Transmembrane helix</keyword>
<proteinExistence type="inferred from homology"/>
<sequence length="247" mass="27243">MSKRTSESARARVAAMREAQRRQERRRRIAMIVTVVLIVILAAGIGWWTVQRGQSEEVTGLAPITVQSDGSVVMAQPGVEAPVVDVYEDFQCPVCKEFGKTSGSTLKNLAKEGKAKVVYHVLTIFGQDPTRSNSIRAAAAARCVTDGVKWMEYHEKLYEEQPRETVSGFAIDDLVKWGKEVGITDPGFESCVRDQKHAAEHEKYSEQTINSAQIGGTPTVKVNGQEVPNEIIFVPSELRRAILEAGK</sequence>
<dbReference type="SUPFAM" id="SSF52833">
    <property type="entry name" value="Thioredoxin-like"/>
    <property type="match status" value="1"/>
</dbReference>
<dbReference type="Proteomes" id="UP000006640">
    <property type="component" value="Chromosome"/>
</dbReference>
<feature type="transmembrane region" description="Helical" evidence="6">
    <location>
        <begin position="29"/>
        <end position="50"/>
    </location>
</feature>
<dbReference type="EMBL" id="CP001874">
    <property type="protein sequence ID" value="ADG88172.1"/>
    <property type="molecule type" value="Genomic_DNA"/>
</dbReference>
<evidence type="ECO:0000256" key="6">
    <source>
        <dbReference type="SAM" id="Phobius"/>
    </source>
</evidence>
<evidence type="ECO:0000256" key="5">
    <source>
        <dbReference type="ARBA" id="ARBA00023284"/>
    </source>
</evidence>
<evidence type="ECO:0000256" key="1">
    <source>
        <dbReference type="ARBA" id="ARBA00005791"/>
    </source>
</evidence>
<dbReference type="InterPro" id="IPR012336">
    <property type="entry name" value="Thioredoxin-like_fold"/>
</dbReference>
<keyword evidence="5" id="KW-0676">Redox-active center</keyword>
<evidence type="ECO:0000313" key="8">
    <source>
        <dbReference type="EMBL" id="ADG88172.1"/>
    </source>
</evidence>
<keyword evidence="2" id="KW-0732">Signal</keyword>
<evidence type="ECO:0000256" key="4">
    <source>
        <dbReference type="ARBA" id="ARBA00023157"/>
    </source>
</evidence>
<dbReference type="PANTHER" id="PTHR13887">
    <property type="entry name" value="GLUTATHIONE S-TRANSFERASE KAPPA"/>
    <property type="match status" value="1"/>
</dbReference>
<keyword evidence="6" id="KW-0472">Membrane</keyword>
<feature type="domain" description="Thioredoxin-like fold" evidence="7">
    <location>
        <begin position="80"/>
        <end position="229"/>
    </location>
</feature>
<keyword evidence="4" id="KW-1015">Disulfide bond</keyword>
<organism evidence="8 9">
    <name type="scientific">Thermobispora bispora (strain ATCC 19993 / DSM 43833 / CBS 139.67 / JCM 10125 / KCTC 9307 / NBRC 14880 / R51)</name>
    <dbReference type="NCBI Taxonomy" id="469371"/>
    <lineage>
        <taxon>Bacteria</taxon>
        <taxon>Bacillati</taxon>
        <taxon>Actinomycetota</taxon>
        <taxon>Actinomycetes</taxon>
        <taxon>Streptosporangiales</taxon>
        <taxon>Streptosporangiaceae</taxon>
        <taxon>Thermobispora</taxon>
    </lineage>
</organism>
<dbReference type="KEGG" id="tbi:Tbis_1454"/>
<dbReference type="GO" id="GO:0016853">
    <property type="term" value="F:isomerase activity"/>
    <property type="evidence" value="ECO:0007669"/>
    <property type="project" value="UniProtKB-KW"/>
</dbReference>
<keyword evidence="8" id="KW-0413">Isomerase</keyword>
<dbReference type="eggNOG" id="COG1651">
    <property type="taxonomic scope" value="Bacteria"/>
</dbReference>
<dbReference type="InterPro" id="IPR036249">
    <property type="entry name" value="Thioredoxin-like_sf"/>
</dbReference>
<evidence type="ECO:0000256" key="2">
    <source>
        <dbReference type="ARBA" id="ARBA00022729"/>
    </source>
</evidence>
<evidence type="ECO:0000259" key="7">
    <source>
        <dbReference type="Pfam" id="PF13462"/>
    </source>
</evidence>
<reference evidence="8 9" key="1">
    <citation type="submission" date="2010-01" db="EMBL/GenBank/DDBJ databases">
        <title>The complete genome of Thermobispora bispora DSM 43833.</title>
        <authorList>
            <consortium name="US DOE Joint Genome Institute (JGI-PGF)"/>
            <person name="Lucas S."/>
            <person name="Copeland A."/>
            <person name="Lapidus A."/>
            <person name="Glavina del Rio T."/>
            <person name="Dalin E."/>
            <person name="Tice H."/>
            <person name="Bruce D."/>
            <person name="Goodwin L."/>
            <person name="Pitluck S."/>
            <person name="Kyrpides N."/>
            <person name="Mavromatis K."/>
            <person name="Ivanova N."/>
            <person name="Mikhailova N."/>
            <person name="Chertkov O."/>
            <person name="Brettin T."/>
            <person name="Detter J.C."/>
            <person name="Han C."/>
            <person name="Larimer F."/>
            <person name="Land M."/>
            <person name="Hauser L."/>
            <person name="Markowitz V."/>
            <person name="Cheng J.-F."/>
            <person name="Hugenholtz P."/>
            <person name="Woyke T."/>
            <person name="Wu D."/>
            <person name="Jando M."/>
            <person name="Schneider S."/>
            <person name="Klenk H.-P."/>
            <person name="Eisen J.A."/>
        </authorList>
    </citation>
    <scope>NUCLEOTIDE SEQUENCE [LARGE SCALE GENOMIC DNA]</scope>
    <source>
        <strain evidence="9">ATCC 19993 / DSM 43833 / CBS 139.67 / JCM 10125 / KCTC 9307 / NBRC 14880 / R51</strain>
    </source>
</reference>
<evidence type="ECO:0000313" key="9">
    <source>
        <dbReference type="Proteomes" id="UP000006640"/>
    </source>
</evidence>
<evidence type="ECO:0000256" key="3">
    <source>
        <dbReference type="ARBA" id="ARBA00023002"/>
    </source>
</evidence>
<protein>
    <submittedName>
        <fullName evidence="8">Protein-disulfide isomerase-like protein</fullName>
    </submittedName>
</protein>
<dbReference type="RefSeq" id="WP_013131705.1">
    <property type="nucleotide sequence ID" value="NC_014165.1"/>
</dbReference>
<keyword evidence="9" id="KW-1185">Reference proteome</keyword>
<gene>
    <name evidence="8" type="ordered locus">Tbis_1454</name>
</gene>
<accession>D6YA29</accession>